<feature type="domain" description="C3H1-type" evidence="7">
    <location>
        <begin position="187"/>
        <end position="213"/>
    </location>
</feature>
<feature type="non-terminal residue" evidence="8">
    <location>
        <position position="1"/>
    </location>
</feature>
<dbReference type="Pfam" id="PF22628">
    <property type="entry name" value="zf-CCCH_10"/>
    <property type="match status" value="2"/>
</dbReference>
<feature type="zinc finger region" description="C3H1-type" evidence="6">
    <location>
        <begin position="151"/>
        <end position="179"/>
    </location>
</feature>
<evidence type="ECO:0000256" key="1">
    <source>
        <dbReference type="ARBA" id="ARBA00022723"/>
    </source>
</evidence>
<evidence type="ECO:0000313" key="8">
    <source>
        <dbReference type="EMBL" id="KAH0624089.1"/>
    </source>
</evidence>
<evidence type="ECO:0000256" key="4">
    <source>
        <dbReference type="ARBA" id="ARBA00022833"/>
    </source>
</evidence>
<dbReference type="SMART" id="SM00356">
    <property type="entry name" value="ZnF_C3H1"/>
    <property type="match status" value="2"/>
</dbReference>
<dbReference type="InterPro" id="IPR054429">
    <property type="entry name" value="Znf-CCCH_Muscleblind-like"/>
</dbReference>
<feature type="zinc finger region" description="C3H1-type" evidence="6">
    <location>
        <begin position="187"/>
        <end position="213"/>
    </location>
</feature>
<gene>
    <name evidence="8" type="ORF">JD844_007447</name>
</gene>
<keyword evidence="4 6" id="KW-0862">Zinc</keyword>
<dbReference type="Pfam" id="PF00642">
    <property type="entry name" value="zf-CCCH"/>
    <property type="match status" value="1"/>
</dbReference>
<organism evidence="8 9">
    <name type="scientific">Phrynosoma platyrhinos</name>
    <name type="common">Desert horned lizard</name>
    <dbReference type="NCBI Taxonomy" id="52577"/>
    <lineage>
        <taxon>Eukaryota</taxon>
        <taxon>Metazoa</taxon>
        <taxon>Chordata</taxon>
        <taxon>Craniata</taxon>
        <taxon>Vertebrata</taxon>
        <taxon>Euteleostomi</taxon>
        <taxon>Lepidosauria</taxon>
        <taxon>Squamata</taxon>
        <taxon>Bifurcata</taxon>
        <taxon>Unidentata</taxon>
        <taxon>Episquamata</taxon>
        <taxon>Toxicofera</taxon>
        <taxon>Iguania</taxon>
        <taxon>Phrynosomatidae</taxon>
        <taxon>Phrynosomatinae</taxon>
        <taxon>Phrynosoma</taxon>
    </lineage>
</organism>
<protein>
    <recommendedName>
        <fullName evidence="7">C3H1-type domain-containing protein</fullName>
    </recommendedName>
</protein>
<dbReference type="EMBL" id="JAIPUX010001880">
    <property type="protein sequence ID" value="KAH0624089.1"/>
    <property type="molecule type" value="Genomic_DNA"/>
</dbReference>
<keyword evidence="2" id="KW-0677">Repeat</keyword>
<reference evidence="8 9" key="1">
    <citation type="journal article" date="2022" name="Gigascience">
        <title>A chromosome-level genome assembly and annotation of the desert horned lizard, Phrynosoma platyrhinos, provides insight into chromosomal rearrangements among reptiles.</title>
        <authorList>
            <person name="Koochekian N."/>
            <person name="Ascanio A."/>
            <person name="Farleigh K."/>
            <person name="Card D.C."/>
            <person name="Schield D.R."/>
            <person name="Castoe T.A."/>
            <person name="Jezkova T."/>
        </authorList>
    </citation>
    <scope>NUCLEOTIDE SEQUENCE [LARGE SCALE GENOMIC DNA]</scope>
    <source>
        <strain evidence="8">NK-2021</strain>
    </source>
</reference>
<comment type="caution">
    <text evidence="8">The sequence shown here is derived from an EMBL/GenBank/DDBJ whole genome shotgun (WGS) entry which is preliminary data.</text>
</comment>
<evidence type="ECO:0000256" key="2">
    <source>
        <dbReference type="ARBA" id="ARBA00022737"/>
    </source>
</evidence>
<feature type="zinc finger region" description="C3H1-type" evidence="6">
    <location>
        <begin position="1"/>
        <end position="15"/>
    </location>
</feature>
<accession>A0ABQ7T2Z9</accession>
<feature type="domain" description="C3H1-type" evidence="7">
    <location>
        <begin position="151"/>
        <end position="179"/>
    </location>
</feature>
<keyword evidence="3 6" id="KW-0863">Zinc-finger</keyword>
<proteinExistence type="inferred from homology"/>
<sequence length="379" mass="41642">GRCSRENCKYLHPPPHLKTQLEINGRNNLIQQKNMAMLAQQMQLANAMMPGAPLQPVNHMPQTFQKRGGEGSAYFIDTDSIYQYQTLKPMFSVAPSLATNASTAFNPYLGPVSPGLVPAEILPTGPMLVAGNPGVPVPAAAAAAAQKLMRTDRLEVCREYQRGNCNRGENDCRFAHPADSAMIDTNDNTVTVCMDYIKGRCSREKCKYFHPPAHLQAKIKAAQYQVNQAAAAQAAATAAAMGIPQAVLPPLPKRPALEKTNGATAVFNTGIFQYQQALANMQLQQHTAFLPPVSAKSWFSVTYEPAQKLKVAYLQPAVLRYLANEPMLNIVHDTRYKCCSHGARRYARHCVCSNNICHKRSLRCNSHSQPGLLIYSFVS</sequence>
<evidence type="ECO:0000256" key="6">
    <source>
        <dbReference type="PROSITE-ProRule" id="PRU00723"/>
    </source>
</evidence>
<dbReference type="Gene3D" id="3.30.1370.210">
    <property type="match status" value="2"/>
</dbReference>
<evidence type="ECO:0000256" key="3">
    <source>
        <dbReference type="ARBA" id="ARBA00022771"/>
    </source>
</evidence>
<evidence type="ECO:0000259" key="7">
    <source>
        <dbReference type="PROSITE" id="PS50103"/>
    </source>
</evidence>
<keyword evidence="1 6" id="KW-0479">Metal-binding</keyword>
<evidence type="ECO:0000313" key="9">
    <source>
        <dbReference type="Proteomes" id="UP000826234"/>
    </source>
</evidence>
<dbReference type="PROSITE" id="PS50103">
    <property type="entry name" value="ZF_C3H1"/>
    <property type="match status" value="3"/>
</dbReference>
<feature type="domain" description="C3H1-type" evidence="7">
    <location>
        <begin position="1"/>
        <end position="15"/>
    </location>
</feature>
<comment type="similarity">
    <text evidence="5">Belongs to the muscleblind family.</text>
</comment>
<keyword evidence="9" id="KW-1185">Reference proteome</keyword>
<dbReference type="InterPro" id="IPR000571">
    <property type="entry name" value="Znf_CCCH"/>
</dbReference>
<dbReference type="PANTHER" id="PTHR12675">
    <property type="entry name" value="MUSCLEBLIND-LIKE PROTEIN"/>
    <property type="match status" value="1"/>
</dbReference>
<dbReference type="PANTHER" id="PTHR12675:SF7">
    <property type="entry name" value="MUSCLEBLIND-LIKE PROTEIN 1"/>
    <property type="match status" value="1"/>
</dbReference>
<name>A0ABQ7T2Z9_PHRPL</name>
<evidence type="ECO:0000256" key="5">
    <source>
        <dbReference type="ARBA" id="ARBA00038226"/>
    </source>
</evidence>
<dbReference type="Proteomes" id="UP000826234">
    <property type="component" value="Unassembled WGS sequence"/>
</dbReference>